<organism evidence="2 3">
    <name type="scientific">Tagetes erecta</name>
    <name type="common">African marigold</name>
    <dbReference type="NCBI Taxonomy" id="13708"/>
    <lineage>
        <taxon>Eukaryota</taxon>
        <taxon>Viridiplantae</taxon>
        <taxon>Streptophyta</taxon>
        <taxon>Embryophyta</taxon>
        <taxon>Tracheophyta</taxon>
        <taxon>Spermatophyta</taxon>
        <taxon>Magnoliopsida</taxon>
        <taxon>eudicotyledons</taxon>
        <taxon>Gunneridae</taxon>
        <taxon>Pentapetalae</taxon>
        <taxon>asterids</taxon>
        <taxon>campanulids</taxon>
        <taxon>Asterales</taxon>
        <taxon>Asteraceae</taxon>
        <taxon>Asteroideae</taxon>
        <taxon>Heliantheae alliance</taxon>
        <taxon>Tageteae</taxon>
        <taxon>Tagetes</taxon>
    </lineage>
</organism>
<protein>
    <recommendedName>
        <fullName evidence="1">Reverse transcriptase zinc-binding domain-containing protein</fullName>
    </recommendedName>
</protein>
<dbReference type="Pfam" id="PF13966">
    <property type="entry name" value="zf-RVT"/>
    <property type="match status" value="1"/>
</dbReference>
<dbReference type="InterPro" id="IPR026960">
    <property type="entry name" value="RVT-Znf"/>
</dbReference>
<dbReference type="EMBL" id="JAUHHV010000002">
    <property type="protein sequence ID" value="KAK1433706.1"/>
    <property type="molecule type" value="Genomic_DNA"/>
</dbReference>
<evidence type="ECO:0000313" key="2">
    <source>
        <dbReference type="EMBL" id="KAK1433706.1"/>
    </source>
</evidence>
<evidence type="ECO:0000313" key="3">
    <source>
        <dbReference type="Proteomes" id="UP001229421"/>
    </source>
</evidence>
<gene>
    <name evidence="2" type="ORF">QVD17_10621</name>
</gene>
<reference evidence="2" key="1">
    <citation type="journal article" date="2023" name="bioRxiv">
        <title>Improved chromosome-level genome assembly for marigold (Tagetes erecta).</title>
        <authorList>
            <person name="Jiang F."/>
            <person name="Yuan L."/>
            <person name="Wang S."/>
            <person name="Wang H."/>
            <person name="Xu D."/>
            <person name="Wang A."/>
            <person name="Fan W."/>
        </authorList>
    </citation>
    <scope>NUCLEOTIDE SEQUENCE</scope>
    <source>
        <strain evidence="2">WSJ</strain>
        <tissue evidence="2">Leaf</tissue>
    </source>
</reference>
<accession>A0AAD8L6P1</accession>
<comment type="caution">
    <text evidence="2">The sequence shown here is derived from an EMBL/GenBank/DDBJ whole genome shotgun (WGS) entry which is preliminary data.</text>
</comment>
<keyword evidence="3" id="KW-1185">Reference proteome</keyword>
<feature type="domain" description="Reverse transcriptase zinc-binding" evidence="1">
    <location>
        <begin position="5"/>
        <end position="65"/>
    </location>
</feature>
<proteinExistence type="predicted"/>
<sequence length="112" mass="12903">MNSYNWVPIKTNIFCWRAEKERIASRVALCFRGVNLPSTLCPMCGNYEESAEHLLVSCSTALMVWSYIATWCKIHPFFAFSIKDLLEMHNSSNVPELMIGLIPTIEHFIVKF</sequence>
<evidence type="ECO:0000259" key="1">
    <source>
        <dbReference type="Pfam" id="PF13966"/>
    </source>
</evidence>
<dbReference type="AlphaFoldDB" id="A0AAD8L6P1"/>
<dbReference type="Proteomes" id="UP001229421">
    <property type="component" value="Unassembled WGS sequence"/>
</dbReference>
<name>A0AAD8L6P1_TARER</name>